<dbReference type="SUPFAM" id="SSF52833">
    <property type="entry name" value="Thioredoxin-like"/>
    <property type="match status" value="1"/>
</dbReference>
<dbReference type="AlphaFoldDB" id="A0A1H3ZZG6"/>
<feature type="domain" description="Thioredoxin" evidence="5">
    <location>
        <begin position="65"/>
        <end position="206"/>
    </location>
</feature>
<keyword evidence="3" id="KW-0676">Redox-active center</keyword>
<keyword evidence="7" id="KW-1185">Reference proteome</keyword>
<dbReference type="OrthoDB" id="9815205at2"/>
<dbReference type="InterPro" id="IPR017937">
    <property type="entry name" value="Thioredoxin_CS"/>
</dbReference>
<evidence type="ECO:0000256" key="4">
    <source>
        <dbReference type="SAM" id="Phobius"/>
    </source>
</evidence>
<evidence type="ECO:0000256" key="3">
    <source>
        <dbReference type="ARBA" id="ARBA00023284"/>
    </source>
</evidence>
<protein>
    <submittedName>
        <fullName evidence="6">Thiol-disulfide isomerase or thioredoxin</fullName>
    </submittedName>
</protein>
<comment type="subcellular location">
    <subcellularLocation>
        <location evidence="1">Cell envelope</location>
    </subcellularLocation>
</comment>
<dbReference type="GO" id="GO:0016491">
    <property type="term" value="F:oxidoreductase activity"/>
    <property type="evidence" value="ECO:0007669"/>
    <property type="project" value="InterPro"/>
</dbReference>
<evidence type="ECO:0000313" key="7">
    <source>
        <dbReference type="Proteomes" id="UP000198951"/>
    </source>
</evidence>
<keyword evidence="4" id="KW-0812">Transmembrane</keyword>
<keyword evidence="4" id="KW-0472">Membrane</keyword>
<accession>A0A1H3ZZG6</accession>
<dbReference type="RefSeq" id="WP_091086186.1">
    <property type="nucleotide sequence ID" value="NZ_FNRD01000003.1"/>
</dbReference>
<dbReference type="Gene3D" id="3.40.30.10">
    <property type="entry name" value="Glutaredoxin"/>
    <property type="match status" value="1"/>
</dbReference>
<dbReference type="Proteomes" id="UP000198951">
    <property type="component" value="Unassembled WGS sequence"/>
</dbReference>
<evidence type="ECO:0000256" key="1">
    <source>
        <dbReference type="ARBA" id="ARBA00004196"/>
    </source>
</evidence>
<keyword evidence="6" id="KW-0413">Isomerase</keyword>
<keyword evidence="4" id="KW-1133">Transmembrane helix</keyword>
<dbReference type="InterPro" id="IPR036249">
    <property type="entry name" value="Thioredoxin-like_sf"/>
</dbReference>
<evidence type="ECO:0000259" key="5">
    <source>
        <dbReference type="PROSITE" id="PS51352"/>
    </source>
</evidence>
<dbReference type="InterPro" id="IPR013766">
    <property type="entry name" value="Thioredoxin_domain"/>
</dbReference>
<dbReference type="PROSITE" id="PS00194">
    <property type="entry name" value="THIOREDOXIN_1"/>
    <property type="match status" value="1"/>
</dbReference>
<dbReference type="Pfam" id="PF08534">
    <property type="entry name" value="Redoxin"/>
    <property type="match status" value="1"/>
</dbReference>
<dbReference type="PANTHER" id="PTHR42852:SF17">
    <property type="entry name" value="THIOREDOXIN-LIKE PROTEIN HI_1115"/>
    <property type="match status" value="1"/>
</dbReference>
<evidence type="ECO:0000256" key="2">
    <source>
        <dbReference type="ARBA" id="ARBA00022748"/>
    </source>
</evidence>
<proteinExistence type="predicted"/>
<dbReference type="CDD" id="cd02966">
    <property type="entry name" value="TlpA_like_family"/>
    <property type="match status" value="1"/>
</dbReference>
<dbReference type="PANTHER" id="PTHR42852">
    <property type="entry name" value="THIOL:DISULFIDE INTERCHANGE PROTEIN DSBE"/>
    <property type="match status" value="1"/>
</dbReference>
<dbReference type="InterPro" id="IPR050553">
    <property type="entry name" value="Thioredoxin_ResA/DsbE_sf"/>
</dbReference>
<dbReference type="EMBL" id="FNRD01000003">
    <property type="protein sequence ID" value="SEA28741.1"/>
    <property type="molecule type" value="Genomic_DNA"/>
</dbReference>
<sequence length="206" mass="23532">MTGKNSDEKQSKQLINLKMIKKNLSTIVFLIFIAILLFSPDAKSFLIKQLMFTGLFNAEISSVNSSDNILRNHFDFKDYEGNVKNTADLKGKVVFINFWASWCPPCVAEFPSIEKFHSEFKNNDKIVFLMINMDDNIATGKQFLDKKKYSLPIFQAVSAVPQEIYSSSLPTTVVLDKFGIMRLHHEGFANYGGKKFNLQIKQLLEE</sequence>
<dbReference type="STRING" id="150146.SAMN05443667_103125"/>
<gene>
    <name evidence="6" type="ORF">SAMN05443667_103125</name>
</gene>
<dbReference type="InterPro" id="IPR013740">
    <property type="entry name" value="Redoxin"/>
</dbReference>
<reference evidence="7" key="1">
    <citation type="submission" date="2016-10" db="EMBL/GenBank/DDBJ databases">
        <authorList>
            <person name="Varghese N."/>
            <person name="Submissions S."/>
        </authorList>
    </citation>
    <scope>NUCLEOTIDE SEQUENCE [LARGE SCALE GENOMIC DNA]</scope>
    <source>
        <strain evidence="7">DSM 22376</strain>
    </source>
</reference>
<dbReference type="PROSITE" id="PS51352">
    <property type="entry name" value="THIOREDOXIN_2"/>
    <property type="match status" value="1"/>
</dbReference>
<dbReference type="GO" id="GO:0030313">
    <property type="term" value="C:cell envelope"/>
    <property type="evidence" value="ECO:0007669"/>
    <property type="project" value="UniProtKB-SubCell"/>
</dbReference>
<keyword evidence="2" id="KW-0201">Cytochrome c-type biogenesis</keyword>
<name>A0A1H3ZZG6_9FLAO</name>
<dbReference type="GO" id="GO:0016853">
    <property type="term" value="F:isomerase activity"/>
    <property type="evidence" value="ECO:0007669"/>
    <property type="project" value="UniProtKB-KW"/>
</dbReference>
<evidence type="ECO:0000313" key="6">
    <source>
        <dbReference type="EMBL" id="SEA28741.1"/>
    </source>
</evidence>
<dbReference type="GO" id="GO:0017004">
    <property type="term" value="P:cytochrome complex assembly"/>
    <property type="evidence" value="ECO:0007669"/>
    <property type="project" value="UniProtKB-KW"/>
</dbReference>
<feature type="transmembrane region" description="Helical" evidence="4">
    <location>
        <begin position="20"/>
        <end position="39"/>
    </location>
</feature>
<organism evidence="6 7">
    <name type="scientific">Flavobacterium gillisiae</name>
    <dbReference type="NCBI Taxonomy" id="150146"/>
    <lineage>
        <taxon>Bacteria</taxon>
        <taxon>Pseudomonadati</taxon>
        <taxon>Bacteroidota</taxon>
        <taxon>Flavobacteriia</taxon>
        <taxon>Flavobacteriales</taxon>
        <taxon>Flavobacteriaceae</taxon>
        <taxon>Flavobacterium</taxon>
    </lineage>
</organism>